<comment type="catalytic activity">
    <reaction evidence="18">
        <text>ATP + H2O = ADP + phosphate + H(+)</text>
        <dbReference type="Rhea" id="RHEA:13065"/>
        <dbReference type="ChEBI" id="CHEBI:15377"/>
        <dbReference type="ChEBI" id="CHEBI:15378"/>
        <dbReference type="ChEBI" id="CHEBI:30616"/>
        <dbReference type="ChEBI" id="CHEBI:43474"/>
        <dbReference type="ChEBI" id="CHEBI:456216"/>
    </reaction>
</comment>
<evidence type="ECO:0000256" key="19">
    <source>
        <dbReference type="SAM" id="Coils"/>
    </source>
</evidence>
<dbReference type="KEGG" id="asau:88172790"/>
<reference evidence="21 22" key="1">
    <citation type="submission" date="2023-10" db="EMBL/GenBank/DDBJ databases">
        <title>Draft Genome Sequence of Candida saopaulonensis from a very Premature Infant with Sepsis.</title>
        <authorList>
            <person name="Ning Y."/>
            <person name="Dai R."/>
            <person name="Xiao M."/>
            <person name="Xu Y."/>
            <person name="Yan Q."/>
            <person name="Zhang L."/>
        </authorList>
    </citation>
    <scope>NUCLEOTIDE SEQUENCE [LARGE SCALE GENOMIC DNA]</scope>
    <source>
        <strain evidence="21 22">19XY460</strain>
    </source>
</reference>
<keyword evidence="6" id="KW-0158">Chromosome</keyword>
<dbReference type="InterPro" id="IPR004584">
    <property type="entry name" value="Rad50_eukaryotes"/>
</dbReference>
<comment type="cofactor">
    <cofactor evidence="1">
        <name>Zn(2+)</name>
        <dbReference type="ChEBI" id="CHEBI:29105"/>
    </cofactor>
</comment>
<gene>
    <name evidence="21" type="ORF">PUMCH_001725</name>
</gene>
<evidence type="ECO:0000256" key="7">
    <source>
        <dbReference type="ARBA" id="ARBA00022723"/>
    </source>
</evidence>
<feature type="coiled-coil region" evidence="19">
    <location>
        <begin position="225"/>
        <end position="259"/>
    </location>
</feature>
<dbReference type="GO" id="GO:0070192">
    <property type="term" value="P:chromosome organization involved in meiotic cell cycle"/>
    <property type="evidence" value="ECO:0007669"/>
    <property type="project" value="TreeGrafter"/>
</dbReference>
<keyword evidence="16" id="KW-0539">Nucleus</keyword>
<evidence type="ECO:0000256" key="8">
    <source>
        <dbReference type="ARBA" id="ARBA00022741"/>
    </source>
</evidence>
<keyword evidence="8" id="KW-0547">Nucleotide-binding</keyword>
<keyword evidence="15" id="KW-0234">DNA repair</keyword>
<dbReference type="GO" id="GO:0043047">
    <property type="term" value="F:single-stranded telomeric DNA binding"/>
    <property type="evidence" value="ECO:0007669"/>
    <property type="project" value="TreeGrafter"/>
</dbReference>
<feature type="coiled-coil region" evidence="19">
    <location>
        <begin position="882"/>
        <end position="1099"/>
    </location>
</feature>
<keyword evidence="14 19" id="KW-0175">Coiled coil</keyword>
<evidence type="ECO:0000256" key="9">
    <source>
        <dbReference type="ARBA" id="ARBA00022763"/>
    </source>
</evidence>
<evidence type="ECO:0000256" key="4">
    <source>
        <dbReference type="ARBA" id="ARBA00009439"/>
    </source>
</evidence>
<dbReference type="GO" id="GO:0046872">
    <property type="term" value="F:metal ion binding"/>
    <property type="evidence" value="ECO:0007669"/>
    <property type="project" value="UniProtKB-KW"/>
</dbReference>
<keyword evidence="9" id="KW-0227">DNA damage</keyword>
<dbReference type="EMBL" id="CP138895">
    <property type="protein sequence ID" value="WPK24451.1"/>
    <property type="molecule type" value="Genomic_DNA"/>
</dbReference>
<evidence type="ECO:0000256" key="5">
    <source>
        <dbReference type="ARBA" id="ARBA00017893"/>
    </source>
</evidence>
<comment type="similarity">
    <text evidence="4">Belongs to the SMC family. RAD50 subfamily.</text>
</comment>
<dbReference type="GO" id="GO:0051880">
    <property type="term" value="F:G-quadruplex DNA binding"/>
    <property type="evidence" value="ECO:0007669"/>
    <property type="project" value="TreeGrafter"/>
</dbReference>
<dbReference type="GO" id="GO:0016887">
    <property type="term" value="F:ATP hydrolysis activity"/>
    <property type="evidence" value="ECO:0007669"/>
    <property type="project" value="InterPro"/>
</dbReference>
<dbReference type="FunFam" id="3.40.50.300:FF:001195">
    <property type="entry name" value="DNA repair protein rad50"/>
    <property type="match status" value="1"/>
</dbReference>
<name>A0AAX4H7R7_9ASCO</name>
<evidence type="ECO:0000256" key="1">
    <source>
        <dbReference type="ARBA" id="ARBA00001947"/>
    </source>
</evidence>
<keyword evidence="17" id="KW-0469">Meiosis</keyword>
<evidence type="ECO:0000256" key="3">
    <source>
        <dbReference type="ARBA" id="ARBA00004286"/>
    </source>
</evidence>
<dbReference type="GO" id="GO:0007127">
    <property type="term" value="P:meiosis I"/>
    <property type="evidence" value="ECO:0007669"/>
    <property type="project" value="UniProtKB-ARBA"/>
</dbReference>
<evidence type="ECO:0000256" key="6">
    <source>
        <dbReference type="ARBA" id="ARBA00022454"/>
    </source>
</evidence>
<organism evidence="21 22">
    <name type="scientific">Australozyma saopauloensis</name>
    <dbReference type="NCBI Taxonomy" id="291208"/>
    <lineage>
        <taxon>Eukaryota</taxon>
        <taxon>Fungi</taxon>
        <taxon>Dikarya</taxon>
        <taxon>Ascomycota</taxon>
        <taxon>Saccharomycotina</taxon>
        <taxon>Pichiomycetes</taxon>
        <taxon>Metschnikowiaceae</taxon>
        <taxon>Australozyma</taxon>
    </lineage>
</organism>
<dbReference type="InterPro" id="IPR038729">
    <property type="entry name" value="Rad50/SbcC_AAA"/>
</dbReference>
<feature type="domain" description="Rad50/SbcC-type AAA" evidence="20">
    <location>
        <begin position="6"/>
        <end position="260"/>
    </location>
</feature>
<evidence type="ECO:0000256" key="16">
    <source>
        <dbReference type="ARBA" id="ARBA00023242"/>
    </source>
</evidence>
<dbReference type="PANTHER" id="PTHR18867">
    <property type="entry name" value="RAD50"/>
    <property type="match status" value="1"/>
</dbReference>
<dbReference type="PANTHER" id="PTHR18867:SF12">
    <property type="entry name" value="DNA REPAIR PROTEIN RAD50"/>
    <property type="match status" value="1"/>
</dbReference>
<keyword evidence="13" id="KW-0460">Magnesium</keyword>
<sequence length="1302" mass="149036">MSSLYKLSISGIRSFSPKDHETIQFGSPLTLICGQNGCGKTTIIESLKYVTTGDLPPNSKGGAFVNDPAIADRLLVNAEIKLGFISVDGKLMTVTRNMQLNRKRAARGSVLAGNTFKSLEGQLAVISNGNKTSYSTKNLELDTRVPLYLGASKAVLEYVIFCHQDDSLWPLSEAGLLKKRFDEIFEALKFTKALDNLKLIRKEMATNIKFIEQSVQHSKVDQARAQRIRERLQASTQQAEEYSAEIATLTVQIEDLEKKAELLFHSNQAFQRTLSEHERLRLMIENTGSTLKRIEESAQMLSETEEELSQMLANFEQIQAQKNTELLNSEQIFKEKELSLKNLEADHQKLVREEGTLFGKQNQYERNRDLLRTITSKTSEQFEFGDYTAPGFEIEEALSLFKSNLLSSNVLASNEKIRNDAQSKVQSLKDEQFKESERLARYENDIQSAKVGLKDLKAALLDLLEKEESLKIHKIELENIRAKHQKLEESHNVLKMQIKIDEDKAKVVSLERELEELMRNINIVSKKLELYSKLELLKESLLENKTKIERYSSLHNSTFERLVGAKLNHDTAEKDLELLMKKSSDLIKSLETSLAEVKSARDKASMNLDSQQKLLQDLKAKKSGHLSKIHGVIEPDEVLQYDDLLNEAEEDYKSAQYNCNTFEVTKSYKTKAISLAKENNCCALCNRGMNTSEKDKFIADIEISILSATLEKLKEDLDTTQKDLSDLKSIQFDIHELQNLSRRIVDIEQEIVNNNELLQSEDKNLKKALRDRDEAISNLDELKTLLKPVAKLASLLEENTSFKKQIDSLETEIGEAGSSRQSVSELQKLQQKKSHDLKYLRQEIEDAIDERDLTLKDLSKLGNEVKDKEIFIAKLELAVSDVRAIEIKIKDLETSLKNSEHEQIGSKDSLEAILKKLEETEENVRKIFEECAERDEAFKSKIADIDSATQKISQVKDSLKEFETLDAPLLLANELNRKDLKTKMSTMESEKSEMEVKIKSLQNDINGSLNFERNIRDNIEYRQTTTQLQSLQEAFEALDIENAEREQKVYQSKSKELREEISSLNSQHYGKVGEVKQIKDQIESLQKELTTEFKDVEERYHTEWVNLQTNMLVSTDLQTYSQALDSAIMKYHSMKMNEINRILRELWNLTYKGTDIDSIEIKCEVSTQNKARSYNYRVVMYKKSSELDMRGRCSAGQKVLTSILIRLALAECFGTNCGMIALDEPTTNLDTENAESLAHALNNIIAMRKNQKNFQLIVITHDEKFLSHIDGDRFTDNFYRIERDQNQHSVIKSLPIHLMQYD</sequence>
<dbReference type="Proteomes" id="UP001338582">
    <property type="component" value="Chromosome 2"/>
</dbReference>
<dbReference type="NCBIfam" id="TIGR00606">
    <property type="entry name" value="rad50"/>
    <property type="match status" value="1"/>
</dbReference>
<evidence type="ECO:0000256" key="11">
    <source>
        <dbReference type="ARBA" id="ARBA00022833"/>
    </source>
</evidence>
<evidence type="ECO:0000313" key="22">
    <source>
        <dbReference type="Proteomes" id="UP001338582"/>
    </source>
</evidence>
<dbReference type="InterPro" id="IPR027417">
    <property type="entry name" value="P-loop_NTPase"/>
</dbReference>
<proteinExistence type="inferred from homology"/>
<keyword evidence="22" id="KW-1185">Reference proteome</keyword>
<dbReference type="GO" id="GO:0006303">
    <property type="term" value="P:double-strand break repair via nonhomologous end joining"/>
    <property type="evidence" value="ECO:0007669"/>
    <property type="project" value="UniProtKB-ARBA"/>
</dbReference>
<evidence type="ECO:0000256" key="17">
    <source>
        <dbReference type="ARBA" id="ARBA00023254"/>
    </source>
</evidence>
<keyword evidence="7" id="KW-0479">Metal-binding</keyword>
<dbReference type="Pfam" id="PF13476">
    <property type="entry name" value="AAA_23"/>
    <property type="match status" value="1"/>
</dbReference>
<feature type="coiled-coil region" evidence="19">
    <location>
        <begin position="703"/>
        <end position="812"/>
    </location>
</feature>
<dbReference type="FunFam" id="3.40.50.300:FF:000593">
    <property type="entry name" value="DNA repair protein RAD50"/>
    <property type="match status" value="1"/>
</dbReference>
<evidence type="ECO:0000256" key="18">
    <source>
        <dbReference type="ARBA" id="ARBA00049360"/>
    </source>
</evidence>
<evidence type="ECO:0000256" key="14">
    <source>
        <dbReference type="ARBA" id="ARBA00023054"/>
    </source>
</evidence>
<dbReference type="Gene3D" id="3.40.50.300">
    <property type="entry name" value="P-loop containing nucleotide triphosphate hydrolases"/>
    <property type="match status" value="2"/>
</dbReference>
<dbReference type="GO" id="GO:0030870">
    <property type="term" value="C:Mre11 complex"/>
    <property type="evidence" value="ECO:0007669"/>
    <property type="project" value="InterPro"/>
</dbReference>
<dbReference type="GeneID" id="88172790"/>
<evidence type="ECO:0000259" key="20">
    <source>
        <dbReference type="Pfam" id="PF13476"/>
    </source>
</evidence>
<evidence type="ECO:0000256" key="10">
    <source>
        <dbReference type="ARBA" id="ARBA00022801"/>
    </source>
</evidence>
<comment type="subcellular location">
    <subcellularLocation>
        <location evidence="3">Chromosome</location>
    </subcellularLocation>
    <subcellularLocation>
        <location evidence="2">Nucleus</location>
    </subcellularLocation>
</comment>
<dbReference type="GO" id="GO:0007004">
    <property type="term" value="P:telomere maintenance via telomerase"/>
    <property type="evidence" value="ECO:0007669"/>
    <property type="project" value="TreeGrafter"/>
</dbReference>
<dbReference type="GO" id="GO:0000794">
    <property type="term" value="C:condensed nuclear chromosome"/>
    <property type="evidence" value="ECO:0007669"/>
    <property type="project" value="TreeGrafter"/>
</dbReference>
<feature type="coiled-coil region" evidence="19">
    <location>
        <begin position="587"/>
        <end position="621"/>
    </location>
</feature>
<evidence type="ECO:0000313" key="21">
    <source>
        <dbReference type="EMBL" id="WPK24451.1"/>
    </source>
</evidence>
<evidence type="ECO:0000256" key="12">
    <source>
        <dbReference type="ARBA" id="ARBA00022840"/>
    </source>
</evidence>
<dbReference type="GO" id="GO:0003691">
    <property type="term" value="F:double-stranded telomeric DNA binding"/>
    <property type="evidence" value="ECO:0007669"/>
    <property type="project" value="TreeGrafter"/>
</dbReference>
<dbReference type="SUPFAM" id="SSF52540">
    <property type="entry name" value="P-loop containing nucleoside triphosphate hydrolases"/>
    <property type="match status" value="2"/>
</dbReference>
<dbReference type="GO" id="GO:0000725">
    <property type="term" value="P:recombinational repair"/>
    <property type="evidence" value="ECO:0007669"/>
    <property type="project" value="UniProtKB-ARBA"/>
</dbReference>
<dbReference type="RefSeq" id="XP_062876834.1">
    <property type="nucleotide sequence ID" value="XM_063020764.1"/>
</dbReference>
<feature type="coiled-coil region" evidence="19">
    <location>
        <begin position="291"/>
        <end position="353"/>
    </location>
</feature>
<keyword evidence="11" id="KW-0862">Zinc</keyword>
<evidence type="ECO:0000256" key="2">
    <source>
        <dbReference type="ARBA" id="ARBA00004123"/>
    </source>
</evidence>
<protein>
    <recommendedName>
        <fullName evidence="5">DNA repair protein RAD50</fullName>
    </recommendedName>
</protein>
<evidence type="ECO:0000256" key="13">
    <source>
        <dbReference type="ARBA" id="ARBA00022842"/>
    </source>
</evidence>
<dbReference type="GO" id="GO:0005524">
    <property type="term" value="F:ATP binding"/>
    <property type="evidence" value="ECO:0007669"/>
    <property type="project" value="UniProtKB-KW"/>
</dbReference>
<evidence type="ECO:0000256" key="15">
    <source>
        <dbReference type="ARBA" id="ARBA00023204"/>
    </source>
</evidence>
<keyword evidence="10" id="KW-0378">Hydrolase</keyword>
<keyword evidence="12" id="KW-0067">ATP-binding</keyword>
<accession>A0AAX4H7R7</accession>
<feature type="coiled-coil region" evidence="19">
    <location>
        <begin position="411"/>
        <end position="534"/>
    </location>
</feature>
<dbReference type="GO" id="GO:0000722">
    <property type="term" value="P:telomere maintenance via recombination"/>
    <property type="evidence" value="ECO:0007669"/>
    <property type="project" value="UniProtKB-ARBA"/>
</dbReference>